<sequence length="391" mass="41857">MDGQHAAEKPSCIGVMDKALALDRDGGDVVHLEKGEPDFDTPPLVVEAAVDALRNGHTRYTTSTGLLELREAICGFYARVHAVDIDPERVIVNSGSSPALLTVLLAVLAPGDEVVLPDPAYSSYRRLVELAGAKPVHVPTRHYDFRYTADAAAAVIGPATKAIIINFPSNPIGSTADANLLTEFANLGPLVISDEVYQGMSYTDILDPTILSVTADAVALQSFSKAYAMTGWRLGYAVLPPHLVSKVKAIHQDGFVCPNAFVQRAAIAALAHAEEIFDGWRGPLRERRDLLLAGLPELGFEIPCTPDGGFYVFAKLPPGHNDSYTFAARLLSEARVAVVPGPEFGPDGEGYVRLSYATPAPRIAEGLRRIGSFLTKPPSPRGETHGQLSAR</sequence>
<protein>
    <recommendedName>
        <fullName evidence="6">Aminotransferase</fullName>
        <ecNumber evidence="6">2.6.1.-</ecNumber>
    </recommendedName>
</protein>
<keyword evidence="5" id="KW-0663">Pyridoxal phosphate</keyword>
<accession>A0ABQ5R9Q4</accession>
<evidence type="ECO:0000313" key="9">
    <source>
        <dbReference type="Proteomes" id="UP001144280"/>
    </source>
</evidence>
<comment type="cofactor">
    <cofactor evidence="1 6">
        <name>pyridoxal 5'-phosphate</name>
        <dbReference type="ChEBI" id="CHEBI:597326"/>
    </cofactor>
</comment>
<comment type="similarity">
    <text evidence="2 6">Belongs to the class-I pyridoxal-phosphate-dependent aminotransferase family.</text>
</comment>
<evidence type="ECO:0000256" key="5">
    <source>
        <dbReference type="ARBA" id="ARBA00022898"/>
    </source>
</evidence>
<evidence type="ECO:0000256" key="4">
    <source>
        <dbReference type="ARBA" id="ARBA00022679"/>
    </source>
</evidence>
<dbReference type="PROSITE" id="PS00105">
    <property type="entry name" value="AA_TRANSFER_CLASS_1"/>
    <property type="match status" value="1"/>
</dbReference>
<keyword evidence="9" id="KW-1185">Reference proteome</keyword>
<feature type="domain" description="Aminotransferase class I/classII large" evidence="7">
    <location>
        <begin position="28"/>
        <end position="370"/>
    </location>
</feature>
<evidence type="ECO:0000259" key="7">
    <source>
        <dbReference type="Pfam" id="PF00155"/>
    </source>
</evidence>
<dbReference type="PANTHER" id="PTHR46383">
    <property type="entry name" value="ASPARTATE AMINOTRANSFERASE"/>
    <property type="match status" value="1"/>
</dbReference>
<evidence type="ECO:0000256" key="3">
    <source>
        <dbReference type="ARBA" id="ARBA00022576"/>
    </source>
</evidence>
<comment type="caution">
    <text evidence="8">The sequence shown here is derived from an EMBL/GenBank/DDBJ whole genome shotgun (WGS) entry which is preliminary data.</text>
</comment>
<evidence type="ECO:0000256" key="1">
    <source>
        <dbReference type="ARBA" id="ARBA00001933"/>
    </source>
</evidence>
<dbReference type="CDD" id="cd00609">
    <property type="entry name" value="AAT_like"/>
    <property type="match status" value="1"/>
</dbReference>
<evidence type="ECO:0000256" key="2">
    <source>
        <dbReference type="ARBA" id="ARBA00007441"/>
    </source>
</evidence>
<dbReference type="InterPro" id="IPR015424">
    <property type="entry name" value="PyrdxlP-dep_Trfase"/>
</dbReference>
<dbReference type="SUPFAM" id="SSF53383">
    <property type="entry name" value="PLP-dependent transferases"/>
    <property type="match status" value="1"/>
</dbReference>
<reference evidence="8" key="1">
    <citation type="submission" date="2022-12" db="EMBL/GenBank/DDBJ databases">
        <title>New Phytohabitans aurantiacus sp. RD004123 nov., an actinomycete isolated from soil.</title>
        <authorList>
            <person name="Triningsih D.W."/>
            <person name="Harunari E."/>
            <person name="Igarashi Y."/>
        </authorList>
    </citation>
    <scope>NUCLEOTIDE SEQUENCE</scope>
    <source>
        <strain evidence="8">RD004123</strain>
    </source>
</reference>
<keyword evidence="4 6" id="KW-0808">Transferase</keyword>
<dbReference type="Gene3D" id="3.40.640.10">
    <property type="entry name" value="Type I PLP-dependent aspartate aminotransferase-like (Major domain)"/>
    <property type="match status" value="1"/>
</dbReference>
<dbReference type="GO" id="GO:0008483">
    <property type="term" value="F:transaminase activity"/>
    <property type="evidence" value="ECO:0007669"/>
    <property type="project" value="UniProtKB-KW"/>
</dbReference>
<gene>
    <name evidence="8" type="ORF">Pa4123_79830</name>
</gene>
<evidence type="ECO:0000313" key="8">
    <source>
        <dbReference type="EMBL" id="GLI02705.1"/>
    </source>
</evidence>
<dbReference type="PANTHER" id="PTHR46383:SF2">
    <property type="entry name" value="AMINOTRANSFERASE"/>
    <property type="match status" value="1"/>
</dbReference>
<dbReference type="Proteomes" id="UP001144280">
    <property type="component" value="Unassembled WGS sequence"/>
</dbReference>
<dbReference type="InterPro" id="IPR004838">
    <property type="entry name" value="NHTrfase_class1_PyrdxlP-BS"/>
</dbReference>
<dbReference type="EC" id="2.6.1.-" evidence="6"/>
<dbReference type="RefSeq" id="WP_281904365.1">
    <property type="nucleotide sequence ID" value="NZ_BSDI01000068.1"/>
</dbReference>
<proteinExistence type="inferred from homology"/>
<dbReference type="Pfam" id="PF00155">
    <property type="entry name" value="Aminotran_1_2"/>
    <property type="match status" value="1"/>
</dbReference>
<evidence type="ECO:0000256" key="6">
    <source>
        <dbReference type="RuleBase" id="RU000481"/>
    </source>
</evidence>
<dbReference type="InterPro" id="IPR004839">
    <property type="entry name" value="Aminotransferase_I/II_large"/>
</dbReference>
<keyword evidence="3 6" id="KW-0032">Aminotransferase</keyword>
<dbReference type="InterPro" id="IPR050596">
    <property type="entry name" value="AspAT/PAT-like"/>
</dbReference>
<dbReference type="InterPro" id="IPR015421">
    <property type="entry name" value="PyrdxlP-dep_Trfase_major"/>
</dbReference>
<dbReference type="EMBL" id="BSDI01000068">
    <property type="protein sequence ID" value="GLI02705.1"/>
    <property type="molecule type" value="Genomic_DNA"/>
</dbReference>
<organism evidence="8 9">
    <name type="scientific">Phytohabitans aurantiacus</name>
    <dbReference type="NCBI Taxonomy" id="3016789"/>
    <lineage>
        <taxon>Bacteria</taxon>
        <taxon>Bacillati</taxon>
        <taxon>Actinomycetota</taxon>
        <taxon>Actinomycetes</taxon>
        <taxon>Micromonosporales</taxon>
        <taxon>Micromonosporaceae</taxon>
    </lineage>
</organism>
<name>A0ABQ5R9Q4_9ACTN</name>